<dbReference type="SMART" id="SM00893">
    <property type="entry name" value="ETF"/>
    <property type="match status" value="1"/>
</dbReference>
<evidence type="ECO:0000259" key="3">
    <source>
        <dbReference type="SMART" id="SM00893"/>
    </source>
</evidence>
<comment type="cofactor">
    <cofactor evidence="2">
        <name>FAD</name>
        <dbReference type="ChEBI" id="CHEBI:57692"/>
    </cofactor>
    <text evidence="2">Binds 1 FAD per dimer.</text>
</comment>
<dbReference type="PIRSF" id="PIRSF000089">
    <property type="entry name" value="Electra_flavoP_a"/>
    <property type="match status" value="1"/>
</dbReference>
<dbReference type="RefSeq" id="WP_009288835.1">
    <property type="nucleotide sequence ID" value="NZ_BAABRZ010000004.1"/>
</dbReference>
<accession>A0A6N2US83</accession>
<dbReference type="GeneID" id="69470341"/>
<dbReference type="AlphaFoldDB" id="A0A6N2US83"/>
<feature type="binding site" evidence="2">
    <location>
        <begin position="245"/>
        <end position="246"/>
    </location>
    <ligand>
        <name>FAD</name>
        <dbReference type="ChEBI" id="CHEBI:57692"/>
    </ligand>
</feature>
<dbReference type="Gene3D" id="3.40.50.620">
    <property type="entry name" value="HUPs"/>
    <property type="match status" value="1"/>
</dbReference>
<evidence type="ECO:0000313" key="4">
    <source>
        <dbReference type="EMBL" id="VYT19903.1"/>
    </source>
</evidence>
<dbReference type="EMBL" id="CACRSQ010000006">
    <property type="protein sequence ID" value="VYT19903.1"/>
    <property type="molecule type" value="Genomic_DNA"/>
</dbReference>
<sequence length="327" mass="35538">MKKTSKILIIGEIQNQHAAHVTVELLGEGRKLADSLDAELILTIVGNDVEKTCKDLLRYPADRIIAADHPSLKQKQLETHSRILYEIVKEQKPDMILGGATLFGKTLLPTLAAMLGTEVMTDAVGLEIDKETGKLLVTKPAFDGKSMSVVSMPEVPVQMALAKPGVFKKACETDGRQGKFTAFSADWLQEITERKRTLDLIKEEKKISLEDAHIIAAGGRGLKGPEGFRLLLQFAERIGAQAGCTRPCVDAGWMLPEQQIGQTGCITKPDIYIAFGISGAVQHMTGVRAGTVIAVNSNPNAAVFKYCDYGIVGDAKKILEEFLKLPL</sequence>
<keyword evidence="2" id="KW-0274">FAD</keyword>
<dbReference type="InterPro" id="IPR001308">
    <property type="entry name" value="ETF_a/FixB"/>
</dbReference>
<dbReference type="SUPFAM" id="SSF52402">
    <property type="entry name" value="Adenine nucleotide alpha hydrolases-like"/>
    <property type="match status" value="1"/>
</dbReference>
<protein>
    <submittedName>
        <fullName evidence="4">Acryloyl-CoA reductase electron transfer subunit beta</fullName>
    </submittedName>
</protein>
<dbReference type="PANTHER" id="PTHR43153">
    <property type="entry name" value="ELECTRON TRANSFER FLAVOPROTEIN ALPHA"/>
    <property type="match status" value="1"/>
</dbReference>
<dbReference type="GO" id="GO:0033539">
    <property type="term" value="P:fatty acid beta-oxidation using acyl-CoA dehydrogenase"/>
    <property type="evidence" value="ECO:0007669"/>
    <property type="project" value="TreeGrafter"/>
</dbReference>
<dbReference type="InterPro" id="IPR014730">
    <property type="entry name" value="ETF_a/b_N"/>
</dbReference>
<dbReference type="Gene3D" id="3.40.50.1220">
    <property type="entry name" value="TPP-binding domain"/>
    <property type="match status" value="1"/>
</dbReference>
<dbReference type="GO" id="GO:0009055">
    <property type="term" value="F:electron transfer activity"/>
    <property type="evidence" value="ECO:0007669"/>
    <property type="project" value="InterPro"/>
</dbReference>
<gene>
    <name evidence="4" type="primary">acrA_4</name>
    <name evidence="4" type="ORF">ACLFYP115_02017</name>
</gene>
<dbReference type="GO" id="GO:0050660">
    <property type="term" value="F:flavin adenine dinucleotide binding"/>
    <property type="evidence" value="ECO:0007669"/>
    <property type="project" value="InterPro"/>
</dbReference>
<dbReference type="InterPro" id="IPR033947">
    <property type="entry name" value="ETF_alpha_N"/>
</dbReference>
<dbReference type="Pfam" id="PF00766">
    <property type="entry name" value="ETF_alpha"/>
    <property type="match status" value="1"/>
</dbReference>
<feature type="domain" description="Electron transfer flavoprotein alpha/beta-subunit N-terminal" evidence="3">
    <location>
        <begin position="7"/>
        <end position="203"/>
    </location>
</feature>
<comment type="similarity">
    <text evidence="1">Belongs to the ETF alpha-subunit/FixB family.</text>
</comment>
<dbReference type="SUPFAM" id="SSF52467">
    <property type="entry name" value="DHS-like NAD/FAD-binding domain"/>
    <property type="match status" value="1"/>
</dbReference>
<dbReference type="InterPro" id="IPR014729">
    <property type="entry name" value="Rossmann-like_a/b/a_fold"/>
</dbReference>
<dbReference type="InterPro" id="IPR014731">
    <property type="entry name" value="ETF_asu_C"/>
</dbReference>
<dbReference type="Pfam" id="PF01012">
    <property type="entry name" value="ETF"/>
    <property type="match status" value="1"/>
</dbReference>
<name>A0A6N2US83_9FIRM</name>
<dbReference type="PANTHER" id="PTHR43153:SF1">
    <property type="entry name" value="ELECTRON TRANSFER FLAVOPROTEIN SUBUNIT ALPHA, MITOCHONDRIAL"/>
    <property type="match status" value="1"/>
</dbReference>
<feature type="binding site" evidence="2">
    <location>
        <begin position="259"/>
        <end position="263"/>
    </location>
    <ligand>
        <name>FAD</name>
        <dbReference type="ChEBI" id="CHEBI:57692"/>
    </ligand>
</feature>
<dbReference type="CDD" id="cd01715">
    <property type="entry name" value="ETF_alpha"/>
    <property type="match status" value="1"/>
</dbReference>
<reference evidence="4" key="1">
    <citation type="submission" date="2019-11" db="EMBL/GenBank/DDBJ databases">
        <authorList>
            <person name="Feng L."/>
        </authorList>
    </citation>
    <scope>NUCLEOTIDE SEQUENCE</scope>
    <source>
        <strain evidence="4">AcaccaeLFYP115</strain>
    </source>
</reference>
<keyword evidence="2" id="KW-0285">Flavoprotein</keyword>
<proteinExistence type="inferred from homology"/>
<dbReference type="InterPro" id="IPR029035">
    <property type="entry name" value="DHS-like_NAD/FAD-binding_dom"/>
</dbReference>
<evidence type="ECO:0000256" key="2">
    <source>
        <dbReference type="PIRSR" id="PIRSR000089-1"/>
    </source>
</evidence>
<feature type="binding site" evidence="2">
    <location>
        <begin position="276"/>
        <end position="283"/>
    </location>
    <ligand>
        <name>FAD</name>
        <dbReference type="ChEBI" id="CHEBI:57692"/>
    </ligand>
</feature>
<feature type="binding site" evidence="2">
    <location>
        <position position="296"/>
    </location>
    <ligand>
        <name>FAD</name>
        <dbReference type="ChEBI" id="CHEBI:57692"/>
    </ligand>
</feature>
<evidence type="ECO:0000256" key="1">
    <source>
        <dbReference type="ARBA" id="ARBA00005817"/>
    </source>
</evidence>
<feature type="binding site" evidence="2">
    <location>
        <position position="220"/>
    </location>
    <ligand>
        <name>FAD</name>
        <dbReference type="ChEBI" id="CHEBI:57692"/>
    </ligand>
</feature>
<organism evidence="4">
    <name type="scientific">Anaerostipes caccae</name>
    <dbReference type="NCBI Taxonomy" id="105841"/>
    <lineage>
        <taxon>Bacteria</taxon>
        <taxon>Bacillati</taxon>
        <taxon>Bacillota</taxon>
        <taxon>Clostridia</taxon>
        <taxon>Lachnospirales</taxon>
        <taxon>Lachnospiraceae</taxon>
        <taxon>Anaerostipes</taxon>
    </lineage>
</organism>